<keyword evidence="2" id="KW-1185">Reference proteome</keyword>
<organism evidence="1 2">
    <name type="scientific">Thermostichus vulcanus str. 'Rupite'</name>
    <dbReference type="NCBI Taxonomy" id="2813851"/>
    <lineage>
        <taxon>Bacteria</taxon>
        <taxon>Bacillati</taxon>
        <taxon>Cyanobacteriota</taxon>
        <taxon>Cyanophyceae</taxon>
        <taxon>Thermostichales</taxon>
        <taxon>Thermostichaceae</taxon>
        <taxon>Thermostichus</taxon>
    </lineage>
</organism>
<proteinExistence type="predicted"/>
<dbReference type="Pfam" id="PF11103">
    <property type="entry name" value="DUF2887"/>
    <property type="match status" value="1"/>
</dbReference>
<sequence>MRTDSIFYQLFQSFPSLLFELLGLDPGLGSQYRFASQEIKETAFRLDGIFLPSQREIPLYLVDSIRLARRSVLHLFMKSLRFWWR</sequence>
<dbReference type="Proteomes" id="UP000830835">
    <property type="component" value="Unassembled WGS sequence"/>
</dbReference>
<name>A0ABT0CDH7_THEVL</name>
<dbReference type="RefSeq" id="WP_244351769.1">
    <property type="nucleotide sequence ID" value="NZ_JAFIRA010000038.1"/>
</dbReference>
<reference evidence="1" key="1">
    <citation type="submission" date="2021-02" db="EMBL/GenBank/DDBJ databases">
        <title>The CRISPR/cas machinery reduction and long-range gene transfer in the hot spring cyanobacterium Synechococcus.</title>
        <authorList>
            <person name="Dvorak P."/>
            <person name="Jahodarova E."/>
            <person name="Hasler P."/>
            <person name="Poulickova A."/>
        </authorList>
    </citation>
    <scope>NUCLEOTIDE SEQUENCE</scope>
    <source>
        <strain evidence="1">Rupite</strain>
    </source>
</reference>
<dbReference type="EMBL" id="JAFIRA010000038">
    <property type="protein sequence ID" value="MCJ2543825.1"/>
    <property type="molecule type" value="Genomic_DNA"/>
</dbReference>
<dbReference type="InterPro" id="IPR022573">
    <property type="entry name" value="DUF2887"/>
</dbReference>
<evidence type="ECO:0000313" key="2">
    <source>
        <dbReference type="Proteomes" id="UP000830835"/>
    </source>
</evidence>
<gene>
    <name evidence="1" type="ORF">JX360_13095</name>
</gene>
<protein>
    <submittedName>
        <fullName evidence="1">DUF2887 domain-containing protein</fullName>
    </submittedName>
</protein>
<evidence type="ECO:0000313" key="1">
    <source>
        <dbReference type="EMBL" id="MCJ2543825.1"/>
    </source>
</evidence>
<accession>A0ABT0CDH7</accession>
<comment type="caution">
    <text evidence="1">The sequence shown here is derived from an EMBL/GenBank/DDBJ whole genome shotgun (WGS) entry which is preliminary data.</text>
</comment>